<protein>
    <submittedName>
        <fullName evidence="2">Uncharacterized protein</fullName>
    </submittedName>
</protein>
<feature type="region of interest" description="Disordered" evidence="1">
    <location>
        <begin position="1"/>
        <end position="21"/>
    </location>
</feature>
<dbReference type="AlphaFoldDB" id="A0A5C6NBC0"/>
<evidence type="ECO:0000256" key="1">
    <source>
        <dbReference type="SAM" id="MobiDB-lite"/>
    </source>
</evidence>
<accession>A0A5C6NBC0</accession>
<proteinExistence type="predicted"/>
<evidence type="ECO:0000313" key="2">
    <source>
        <dbReference type="EMBL" id="TWW64724.1"/>
    </source>
</evidence>
<dbReference type="EMBL" id="RHFK02000015">
    <property type="protein sequence ID" value="TWW64724.1"/>
    <property type="molecule type" value="Genomic_DNA"/>
</dbReference>
<reference evidence="2 3" key="1">
    <citation type="submission" date="2019-04" db="EMBL/GenBank/DDBJ databases">
        <title>Chromosome genome assembly for Takifugu flavidus.</title>
        <authorList>
            <person name="Xiao S."/>
        </authorList>
    </citation>
    <scope>NUCLEOTIDE SEQUENCE [LARGE SCALE GENOMIC DNA]</scope>
    <source>
        <strain evidence="2">HTHZ2018</strain>
        <tissue evidence="2">Muscle</tissue>
    </source>
</reference>
<organism evidence="2 3">
    <name type="scientific">Takifugu flavidus</name>
    <name type="common">sansaifugu</name>
    <dbReference type="NCBI Taxonomy" id="433684"/>
    <lineage>
        <taxon>Eukaryota</taxon>
        <taxon>Metazoa</taxon>
        <taxon>Chordata</taxon>
        <taxon>Craniata</taxon>
        <taxon>Vertebrata</taxon>
        <taxon>Euteleostomi</taxon>
        <taxon>Actinopterygii</taxon>
        <taxon>Neopterygii</taxon>
        <taxon>Teleostei</taxon>
        <taxon>Neoteleostei</taxon>
        <taxon>Acanthomorphata</taxon>
        <taxon>Eupercaria</taxon>
        <taxon>Tetraodontiformes</taxon>
        <taxon>Tetradontoidea</taxon>
        <taxon>Tetraodontidae</taxon>
        <taxon>Takifugu</taxon>
    </lineage>
</organism>
<comment type="caution">
    <text evidence="2">The sequence shown here is derived from an EMBL/GenBank/DDBJ whole genome shotgun (WGS) entry which is preliminary data.</text>
</comment>
<keyword evidence="3" id="KW-1185">Reference proteome</keyword>
<name>A0A5C6NBC0_9TELE</name>
<dbReference type="Proteomes" id="UP000324091">
    <property type="component" value="Chromosome 22"/>
</dbReference>
<sequence length="99" mass="11867">MWKEPGQDERGKPSPVQEKRTDRLPCWFPKLLRDLDPVIWAKEPWTGGPIFWRRWEYSQHFRENTGVQTDRSWSQLTFTLVDHSLFPGLFRLSSSIHNQ</sequence>
<gene>
    <name evidence="2" type="ORF">D4764_22G0003710</name>
</gene>
<evidence type="ECO:0000313" key="3">
    <source>
        <dbReference type="Proteomes" id="UP000324091"/>
    </source>
</evidence>